<protein>
    <recommendedName>
        <fullName evidence="4">BNR/Asp-box repeat protein</fullName>
    </recommendedName>
</protein>
<dbReference type="OrthoDB" id="239169at2"/>
<dbReference type="KEGG" id="tpol:Mal48_14390"/>
<feature type="region of interest" description="Disordered" evidence="1">
    <location>
        <begin position="31"/>
        <end position="56"/>
    </location>
</feature>
<keyword evidence="3" id="KW-1185">Reference proteome</keyword>
<reference evidence="2 3" key="1">
    <citation type="submission" date="2019-02" db="EMBL/GenBank/DDBJ databases">
        <title>Deep-cultivation of Planctomycetes and their phenomic and genomic characterization uncovers novel biology.</title>
        <authorList>
            <person name="Wiegand S."/>
            <person name="Jogler M."/>
            <person name="Boedeker C."/>
            <person name="Pinto D."/>
            <person name="Vollmers J."/>
            <person name="Rivas-Marin E."/>
            <person name="Kohn T."/>
            <person name="Peeters S.H."/>
            <person name="Heuer A."/>
            <person name="Rast P."/>
            <person name="Oberbeckmann S."/>
            <person name="Bunk B."/>
            <person name="Jeske O."/>
            <person name="Meyerdierks A."/>
            <person name="Storesund J.E."/>
            <person name="Kallscheuer N."/>
            <person name="Luecker S."/>
            <person name="Lage O.M."/>
            <person name="Pohl T."/>
            <person name="Merkel B.J."/>
            <person name="Hornburger P."/>
            <person name="Mueller R.-W."/>
            <person name="Bruemmer F."/>
            <person name="Labrenz M."/>
            <person name="Spormann A.M."/>
            <person name="Op den Camp H."/>
            <person name="Overmann J."/>
            <person name="Amann R."/>
            <person name="Jetten M.S.M."/>
            <person name="Mascher T."/>
            <person name="Medema M.H."/>
            <person name="Devos D.P."/>
            <person name="Kaster A.-K."/>
            <person name="Ovreas L."/>
            <person name="Rohde M."/>
            <person name="Galperin M.Y."/>
            <person name="Jogler C."/>
        </authorList>
    </citation>
    <scope>NUCLEOTIDE SEQUENCE [LARGE SCALE GENOMIC DNA]</scope>
    <source>
        <strain evidence="2 3">Mal48</strain>
    </source>
</reference>
<proteinExistence type="predicted"/>
<evidence type="ECO:0008006" key="4">
    <source>
        <dbReference type="Google" id="ProtNLM"/>
    </source>
</evidence>
<dbReference type="AlphaFoldDB" id="A0A517QKX6"/>
<dbReference type="InterPro" id="IPR036278">
    <property type="entry name" value="Sialidase_sf"/>
</dbReference>
<name>A0A517QKX6_9PLAN</name>
<dbReference type="Gene3D" id="2.120.10.10">
    <property type="match status" value="1"/>
</dbReference>
<gene>
    <name evidence="2" type="ORF">Mal48_14390</name>
</gene>
<evidence type="ECO:0000313" key="3">
    <source>
        <dbReference type="Proteomes" id="UP000315724"/>
    </source>
</evidence>
<dbReference type="CDD" id="cd15482">
    <property type="entry name" value="Sialidase_non-viral"/>
    <property type="match status" value="1"/>
</dbReference>
<dbReference type="Proteomes" id="UP000315724">
    <property type="component" value="Chromosome"/>
</dbReference>
<dbReference type="EMBL" id="CP036267">
    <property type="protein sequence ID" value="QDT32197.1"/>
    <property type="molecule type" value="Genomic_DNA"/>
</dbReference>
<feature type="compositionally biased region" description="Low complexity" evidence="1">
    <location>
        <begin position="31"/>
        <end position="49"/>
    </location>
</feature>
<dbReference type="SUPFAM" id="SSF50939">
    <property type="entry name" value="Sialidases"/>
    <property type="match status" value="1"/>
</dbReference>
<sequence>MSVKQNRTMFPLLIIAVLAVGLGFGFLLPESEQETSSETSSETISSSGENEADESEILKGEPTSLASQQQVHEFMLSKYDIKDRLQAPAMATDDQGHLWVAWESQVNEDERAIFLVTSFDHGKTFTQPKQVRKSRIYSWDAAMRGRTIKRSSRMWVNLQFADDRLLLSWVESDREDLSQLKLMFAESSDHGKTFSDAIQLSTANAVRPTFVAFNANDQGQVAATWLDYRAGVQQPFAAISNQEVEEQRVYAGPDNAGICPCCNLEINVTDKGQTIVAFRNSINGYRDMWLAVRGADETQFSEPISVVEPRWEFNGCPHDGPSLLIDGDQIHMVWMDAHTGIQQVYYGQATIGEWKFTTKPIHQSTAIQGHASLTQSPQGLLIAWDETVASSSKNDGEHSHGAPSGSSSAVRMVISQNNGESFSSPQTVLTESGEFQSRPSVKSHGDLTTFAWSSLSENGKKMVITTKLPSTSTGSTQVAIHE</sequence>
<feature type="region of interest" description="Disordered" evidence="1">
    <location>
        <begin position="419"/>
        <end position="443"/>
    </location>
</feature>
<dbReference type="RefSeq" id="WP_145197315.1">
    <property type="nucleotide sequence ID" value="NZ_CP036267.1"/>
</dbReference>
<feature type="compositionally biased region" description="Polar residues" evidence="1">
    <location>
        <begin position="419"/>
        <end position="440"/>
    </location>
</feature>
<evidence type="ECO:0000313" key="2">
    <source>
        <dbReference type="EMBL" id="QDT32197.1"/>
    </source>
</evidence>
<evidence type="ECO:0000256" key="1">
    <source>
        <dbReference type="SAM" id="MobiDB-lite"/>
    </source>
</evidence>
<organism evidence="2 3">
    <name type="scientific">Thalassoglobus polymorphus</name>
    <dbReference type="NCBI Taxonomy" id="2527994"/>
    <lineage>
        <taxon>Bacteria</taxon>
        <taxon>Pseudomonadati</taxon>
        <taxon>Planctomycetota</taxon>
        <taxon>Planctomycetia</taxon>
        <taxon>Planctomycetales</taxon>
        <taxon>Planctomycetaceae</taxon>
        <taxon>Thalassoglobus</taxon>
    </lineage>
</organism>
<accession>A0A517QKX6</accession>